<keyword evidence="8" id="KW-1185">Reference proteome</keyword>
<evidence type="ECO:0000256" key="2">
    <source>
        <dbReference type="ARBA" id="ARBA00023125"/>
    </source>
</evidence>
<feature type="domain" description="HTH tetR-type" evidence="6">
    <location>
        <begin position="4"/>
        <end position="63"/>
    </location>
</feature>
<dbReference type="PANTHER" id="PTHR30055">
    <property type="entry name" value="HTH-TYPE TRANSCRIPTIONAL REGULATOR RUTR"/>
    <property type="match status" value="1"/>
</dbReference>
<keyword evidence="2 4" id="KW-0238">DNA-binding</keyword>
<evidence type="ECO:0000256" key="3">
    <source>
        <dbReference type="ARBA" id="ARBA00023163"/>
    </source>
</evidence>
<feature type="DNA-binding region" description="H-T-H motif" evidence="4">
    <location>
        <begin position="26"/>
        <end position="45"/>
    </location>
</feature>
<evidence type="ECO:0000313" key="8">
    <source>
        <dbReference type="Proteomes" id="UP000598174"/>
    </source>
</evidence>
<protein>
    <submittedName>
        <fullName evidence="7">TetR family transcriptional regulator</fullName>
    </submittedName>
</protein>
<evidence type="ECO:0000256" key="5">
    <source>
        <dbReference type="SAM" id="MobiDB-lite"/>
    </source>
</evidence>
<feature type="compositionally biased region" description="Basic and acidic residues" evidence="5">
    <location>
        <begin position="109"/>
        <end position="123"/>
    </location>
</feature>
<dbReference type="GO" id="GO:0003700">
    <property type="term" value="F:DNA-binding transcription factor activity"/>
    <property type="evidence" value="ECO:0007669"/>
    <property type="project" value="TreeGrafter"/>
</dbReference>
<dbReference type="Proteomes" id="UP000598174">
    <property type="component" value="Unassembled WGS sequence"/>
</dbReference>
<organism evidence="7 8">
    <name type="scientific">Paractinoplanes ferrugineus</name>
    <dbReference type="NCBI Taxonomy" id="113564"/>
    <lineage>
        <taxon>Bacteria</taxon>
        <taxon>Bacillati</taxon>
        <taxon>Actinomycetota</taxon>
        <taxon>Actinomycetes</taxon>
        <taxon>Micromonosporales</taxon>
        <taxon>Micromonosporaceae</taxon>
        <taxon>Paractinoplanes</taxon>
    </lineage>
</organism>
<feature type="region of interest" description="Disordered" evidence="5">
    <location>
        <begin position="109"/>
        <end position="166"/>
    </location>
</feature>
<dbReference type="InterPro" id="IPR009057">
    <property type="entry name" value="Homeodomain-like_sf"/>
</dbReference>
<proteinExistence type="predicted"/>
<dbReference type="SUPFAM" id="SSF46689">
    <property type="entry name" value="Homeodomain-like"/>
    <property type="match status" value="1"/>
</dbReference>
<feature type="compositionally biased region" description="Low complexity" evidence="5">
    <location>
        <begin position="124"/>
        <end position="149"/>
    </location>
</feature>
<evidence type="ECO:0000256" key="4">
    <source>
        <dbReference type="PROSITE-ProRule" id="PRU00335"/>
    </source>
</evidence>
<dbReference type="InterPro" id="IPR001647">
    <property type="entry name" value="HTH_TetR"/>
</dbReference>
<dbReference type="PROSITE" id="PS50977">
    <property type="entry name" value="HTH_TETR_2"/>
    <property type="match status" value="1"/>
</dbReference>
<keyword evidence="1" id="KW-0805">Transcription regulation</keyword>
<dbReference type="EMBL" id="BOMM01000057">
    <property type="protein sequence ID" value="GIE14714.1"/>
    <property type="molecule type" value="Genomic_DNA"/>
</dbReference>
<evidence type="ECO:0000256" key="1">
    <source>
        <dbReference type="ARBA" id="ARBA00023015"/>
    </source>
</evidence>
<name>A0A919J6X0_9ACTN</name>
<keyword evidence="3" id="KW-0804">Transcription</keyword>
<dbReference type="Pfam" id="PF00440">
    <property type="entry name" value="TetR_N"/>
    <property type="match status" value="1"/>
</dbReference>
<sequence>MSPDQRREMIVAAAVPLLMEHGAAVSTHQIAKAAGIGEATVFRAFADKDELLSACVAAVLRNDRVLAELDDVPLDQPLDARLNEAAGTLRAYLDRMGAVIGAVHAAGGRRLERRASPEAEPHAPDGGAPARDGGAGHAADGGAAHAPARGGERGERGGAVPGGRDEAVARTRAAVVRLLEPDRDKLRLPVEQVATIFLGMLFPRHGTGAADADVSIEMLVDVFLHGAATEAG</sequence>
<evidence type="ECO:0000259" key="6">
    <source>
        <dbReference type="PROSITE" id="PS50977"/>
    </source>
</evidence>
<comment type="caution">
    <text evidence="7">The sequence shown here is derived from an EMBL/GenBank/DDBJ whole genome shotgun (WGS) entry which is preliminary data.</text>
</comment>
<dbReference type="PANTHER" id="PTHR30055:SF234">
    <property type="entry name" value="HTH-TYPE TRANSCRIPTIONAL REGULATOR BETI"/>
    <property type="match status" value="1"/>
</dbReference>
<dbReference type="PRINTS" id="PR00455">
    <property type="entry name" value="HTHTETR"/>
</dbReference>
<dbReference type="GO" id="GO:0000976">
    <property type="term" value="F:transcription cis-regulatory region binding"/>
    <property type="evidence" value="ECO:0007669"/>
    <property type="project" value="TreeGrafter"/>
</dbReference>
<accession>A0A919J6X0</accession>
<reference evidence="7" key="1">
    <citation type="submission" date="2021-01" db="EMBL/GenBank/DDBJ databases">
        <title>Whole genome shotgun sequence of Actinoplanes ferrugineus NBRC 15555.</title>
        <authorList>
            <person name="Komaki H."/>
            <person name="Tamura T."/>
        </authorList>
    </citation>
    <scope>NUCLEOTIDE SEQUENCE</scope>
    <source>
        <strain evidence="7">NBRC 15555</strain>
    </source>
</reference>
<dbReference type="InterPro" id="IPR050109">
    <property type="entry name" value="HTH-type_TetR-like_transc_reg"/>
</dbReference>
<dbReference type="Gene3D" id="1.10.357.10">
    <property type="entry name" value="Tetracycline Repressor, domain 2"/>
    <property type="match status" value="1"/>
</dbReference>
<gene>
    <name evidence="7" type="ORF">Afe05nite_65540</name>
</gene>
<evidence type="ECO:0000313" key="7">
    <source>
        <dbReference type="EMBL" id="GIE14714.1"/>
    </source>
</evidence>
<dbReference type="AlphaFoldDB" id="A0A919J6X0"/>